<keyword evidence="3" id="KW-1185">Reference proteome</keyword>
<dbReference type="InterPro" id="IPR007021">
    <property type="entry name" value="DUF659"/>
</dbReference>
<evidence type="ECO:0000313" key="3">
    <source>
        <dbReference type="Proteomes" id="UP001652623"/>
    </source>
</evidence>
<dbReference type="GeneID" id="125424192"/>
<proteinExistence type="predicted"/>
<dbReference type="RefSeq" id="XP_060667206.1">
    <property type="nucleotide sequence ID" value="XM_060811223.1"/>
</dbReference>
<gene>
    <name evidence="4" type="primary">LOC125424192</name>
</gene>
<dbReference type="SUPFAM" id="SSF53098">
    <property type="entry name" value="Ribonuclease H-like"/>
    <property type="match status" value="1"/>
</dbReference>
<organism evidence="3 4">
    <name type="scientific">Ziziphus jujuba</name>
    <name type="common">Chinese jujube</name>
    <name type="synonym">Ziziphus sativa</name>
    <dbReference type="NCBI Taxonomy" id="326968"/>
    <lineage>
        <taxon>Eukaryota</taxon>
        <taxon>Viridiplantae</taxon>
        <taxon>Streptophyta</taxon>
        <taxon>Embryophyta</taxon>
        <taxon>Tracheophyta</taxon>
        <taxon>Spermatophyta</taxon>
        <taxon>Magnoliopsida</taxon>
        <taxon>eudicotyledons</taxon>
        <taxon>Gunneridae</taxon>
        <taxon>Pentapetalae</taxon>
        <taxon>rosids</taxon>
        <taxon>fabids</taxon>
        <taxon>Rosales</taxon>
        <taxon>Rhamnaceae</taxon>
        <taxon>Paliureae</taxon>
        <taxon>Ziziphus</taxon>
    </lineage>
</organism>
<sequence length="473" mass="53905">MVPPLVAQDQHPNGLWVVWESREQTNSSIASNSCGNELKKTPETLDGKPRGQVTKPGINRHKVHIAGIKGKGVKPCLRASEDQKPKCREALKEKRSKKVEKLLNVARLKGDVIMSLSTHEEKEEEEEEISIIEGRTRKRHINVGTMDQFARPIKVDYASMSASKKMKQQNVKDVIFKKRLLEVHQYLARCVYEAGIPFNAIDNDSFKRFVEALGQYGPDYTPPSQYQLREPLLKGEVERTKEILKKQEEEWKNSGCSIMTNAWSDRKRKSIMNLCVNWKLGTTFVSLKEALDDAHTGQYIFNYVNKCIKDIGYENVVQIVTDNASNNMATANLLALEWSNIFWISCASHTINLMLEGISKLPSFKGVIDKAKSFTIFIYAHHKTLALMRKLTKKEIVRLGVTRIMFEVFTPLVKVLRLVDGEEKPSMGFVFGELLKAKDDIKKMLKKEGDYMPIFNIIDAKSKDRLNSLLLSL</sequence>
<evidence type="ECO:0000313" key="4">
    <source>
        <dbReference type="RefSeq" id="XP_060667206.1"/>
    </source>
</evidence>
<dbReference type="InterPro" id="IPR012337">
    <property type="entry name" value="RNaseH-like_sf"/>
</dbReference>
<reference evidence="4" key="1">
    <citation type="submission" date="2025-08" db="UniProtKB">
        <authorList>
            <consortium name="RefSeq"/>
        </authorList>
    </citation>
    <scope>IDENTIFICATION</scope>
    <source>
        <tissue evidence="4">Seedling</tissue>
    </source>
</reference>
<protein>
    <submittedName>
        <fullName evidence="4">Uncharacterized protein LOC125424192</fullName>
    </submittedName>
</protein>
<name>A0ABM3ZRU4_ZIZJJ</name>
<feature type="domain" description="DUF659" evidence="2">
    <location>
        <begin position="223"/>
        <end position="373"/>
    </location>
</feature>
<dbReference type="Pfam" id="PF04937">
    <property type="entry name" value="DUF659"/>
    <property type="match status" value="1"/>
</dbReference>
<dbReference type="Proteomes" id="UP001652623">
    <property type="component" value="Chromosome 9"/>
</dbReference>
<dbReference type="PANTHER" id="PTHR32166">
    <property type="entry name" value="OSJNBA0013A04.12 PROTEIN"/>
    <property type="match status" value="1"/>
</dbReference>
<evidence type="ECO:0000256" key="1">
    <source>
        <dbReference type="SAM" id="MobiDB-lite"/>
    </source>
</evidence>
<dbReference type="PANTHER" id="PTHR32166:SF74">
    <property type="entry name" value="OS05G0256350 PROTEIN"/>
    <property type="match status" value="1"/>
</dbReference>
<evidence type="ECO:0000259" key="2">
    <source>
        <dbReference type="Pfam" id="PF04937"/>
    </source>
</evidence>
<feature type="region of interest" description="Disordered" evidence="1">
    <location>
        <begin position="28"/>
        <end position="51"/>
    </location>
</feature>
<feature type="compositionally biased region" description="Basic and acidic residues" evidence="1">
    <location>
        <begin position="37"/>
        <end position="49"/>
    </location>
</feature>
<accession>A0ABM3ZRU4</accession>